<feature type="coiled-coil region" evidence="1">
    <location>
        <begin position="372"/>
        <end position="406"/>
    </location>
</feature>
<feature type="coiled-coil region" evidence="1">
    <location>
        <begin position="159"/>
        <end position="229"/>
    </location>
</feature>
<dbReference type="Pfam" id="PF07727">
    <property type="entry name" value="RVT_2"/>
    <property type="match status" value="1"/>
</dbReference>
<protein>
    <recommendedName>
        <fullName evidence="7">Retrovirus-related Pol polyprotein from transposon TNT 1-94</fullName>
    </recommendedName>
</protein>
<feature type="region of interest" description="Disordered" evidence="2">
    <location>
        <begin position="1559"/>
        <end position="1647"/>
    </location>
</feature>
<reference evidence="6" key="1">
    <citation type="journal article" date="2019" name="Sci. Rep.">
        <title>Draft genome of Tanacetum cinerariifolium, the natural source of mosquito coil.</title>
        <authorList>
            <person name="Yamashiro T."/>
            <person name="Shiraishi A."/>
            <person name="Satake H."/>
            <person name="Nakayama K."/>
        </authorList>
    </citation>
    <scope>NUCLEOTIDE SEQUENCE</scope>
</reference>
<dbReference type="InterPro" id="IPR016024">
    <property type="entry name" value="ARM-type_fold"/>
</dbReference>
<evidence type="ECO:0000259" key="5">
    <source>
        <dbReference type="Pfam" id="PF25597"/>
    </source>
</evidence>
<feature type="region of interest" description="Disordered" evidence="2">
    <location>
        <begin position="857"/>
        <end position="892"/>
    </location>
</feature>
<dbReference type="Pfam" id="PF13976">
    <property type="entry name" value="gag_pre-integrs"/>
    <property type="match status" value="1"/>
</dbReference>
<evidence type="ECO:0000259" key="4">
    <source>
        <dbReference type="Pfam" id="PF13976"/>
    </source>
</evidence>
<evidence type="ECO:0000256" key="2">
    <source>
        <dbReference type="SAM" id="MobiDB-lite"/>
    </source>
</evidence>
<dbReference type="PANTHER" id="PTHR11439:SF509">
    <property type="entry name" value="RNA-DIRECTED DNA POLYMERASE"/>
    <property type="match status" value="1"/>
</dbReference>
<evidence type="ECO:0000313" key="6">
    <source>
        <dbReference type="EMBL" id="GEU84754.1"/>
    </source>
</evidence>
<feature type="domain" description="GAG-pre-integrase" evidence="4">
    <location>
        <begin position="623"/>
        <end position="694"/>
    </location>
</feature>
<name>A0A6L2NJQ5_TANCI</name>
<dbReference type="CDD" id="cd09272">
    <property type="entry name" value="RNase_HI_RT_Ty1"/>
    <property type="match status" value="1"/>
</dbReference>
<dbReference type="InterPro" id="IPR057670">
    <property type="entry name" value="SH3_retrovirus"/>
</dbReference>
<dbReference type="EMBL" id="BKCJ010008962">
    <property type="protein sequence ID" value="GEU84754.1"/>
    <property type="molecule type" value="Genomic_DNA"/>
</dbReference>
<sequence>MSKQCTKPKRKRDEPWFKDKVLLVQAQANIQVLHEEELKFLADPGIAEAQSIQYVITNNAAYQADDLDAYDSDCDEISSAKIAFMANLSHYGSDNLAEVHNPDNVTNNMIDQVVQAMPISEQSNIMNQSDTEIMNDSNIIPYSQDMTESQYKTDNKNVNEILTAELERYKDQVRILKEGNNVDKASNSCAQSLEIDNLKRTLLEHLKEKESLEQMITLLKNDFQKEESRNIDRELALEKQVKELNYIVFKRNQSTQTTEFSAEQVFWSQNSVNSEEPNLPTRPTIVEVPKELPKVSMVNSSLKKLKFNLASFDVVVKKRTSATAITEGTWGFKHTKACFRDEIIPFVKALKDLFNSFDQFLIDELTEVQNIFDQMKQAVKQHRVKINRFQDKMKDVLHENERLLEQAISTDIVNIVMNANVNYAYEPVNESLKDTLNKLKGKDVVDEAVTLHPIDPESLRIDVAPLAPKLQNNMTAHYDYLKHTQEETATLREIVENEGLVNPLNTSLVYALGNVYPLTRITTTAIVPLRKPIPLESNTSKPVVVQIVLRYLDFGCSKHMTEDRSQLTNLVHKFWVQSNSVMIMLQRLWVMVTTRLGMLLFQGFTLWKDLGVDLLTGSRGKNIYTLSLGDMMASLPICLLSKASKTKSWLWHRWLSHLNFGAINHLARQGLVRGLPKLMFEKDHLCSACAMGKSKKKSHKPKSKDTNQEKLYHLRMDLCGSMRVESVNRKNENLGKLRPKADIGIFIGYAPTKKAFQIYNRRTRRIVETIHVDFDELMTMDSKQSSLGPALHDMTPAIISSGLVPKPTSSTSFVPPSRNDWDLLFQPLFDELLTPPPSVNSPTPKVIAPIANIIPPEQAKSTGSPSSITVEQDVPSLSKSQTTPKTQPHVIPQDVEDDNHEIEVAHIRNDLLFGMPILEVASDQSSSTVSSHTIMHPDHQISQHTSKWTKDRPLDNIICQLSRPVSTRLQLHEQALFYYYDAFLTSVEPKMYKEALTQSCWIEAIRSNGFVDQDNPNHVYKLKKPLYGLKQAPRAWYDMVSSFPISQDSSKGSMDPTMFIRRNGNDLLLMSMMGKISFFLGSQISQSPRGIFINQSKYALESLKKYGFESYDPMDTSMVEKSKLDKDKEGKAIDPSHYHGLAYRKALICGQKVFRYLRGTVNRGLWYLKDSSVALTTFADADHAVCQDTRRSTSGSLQFIGERLISWSSKRQKSAEISSTEAEYIALSNDIDIIYHFIKVHVENGVIELYFVNTKYQLADLFTKALGRDRIEFLINKLGMRSFTPNTLKQLTDEVAEQWWLPIGEIKSFMMMKVLVAQMPVHIIVKNTRTMDMIIDQQVALDEALIPYGSRLRIGQFLKFQNVALTLLICVSGHIRCSRDIHAGILGNYHGSSSLYTFQNNRKHIANLEYFREMMHICLTLPSQTFDDLPFEEEILAFLRFLGHSGEIRKLTDVNINKLHQPWRSFAAIINKCLSGKSTGYDSLRTVPPKTKASVKKTKSSYVTSITLPTVAGTRLLTSAKGKQPAKASKAKSLTVLSEVAMTEAEQIKLAIKRSLQQTHISQASGSGADEGTDDDDNDDVDEESDDQDDDDDHDDDNQDDDETKDEESFDPIAKINKNTYDEGNDDENLSLNVGSEEGQDAKDDEDELYRDVNISLEGRVIQMADVHTTQESKDTYVTLTLVNPEGQQQSSSVSSQFVTSMLNPTPNAGIDSVFETTSQMDVPPPTTVASLTLSAPTLTPSTLPTISIVPQAPNSLTTASSTLLQDLSTSLSSTQDIRSQLL</sequence>
<comment type="caution">
    <text evidence="6">The sequence shown here is derived from an EMBL/GenBank/DDBJ whole genome shotgun (WGS) entry which is preliminary data.</text>
</comment>
<proteinExistence type="predicted"/>
<dbReference type="Pfam" id="PF25597">
    <property type="entry name" value="SH3_retrovirus"/>
    <property type="match status" value="1"/>
</dbReference>
<gene>
    <name evidence="6" type="ORF">Tci_056732</name>
</gene>
<keyword evidence="1" id="KW-0175">Coiled coil</keyword>
<feature type="compositionally biased region" description="Polar residues" evidence="2">
    <location>
        <begin position="859"/>
        <end position="886"/>
    </location>
</feature>
<feature type="compositionally biased region" description="Acidic residues" evidence="2">
    <location>
        <begin position="1571"/>
        <end position="1610"/>
    </location>
</feature>
<evidence type="ECO:0008006" key="7">
    <source>
        <dbReference type="Google" id="ProtNLM"/>
    </source>
</evidence>
<dbReference type="InterPro" id="IPR025724">
    <property type="entry name" value="GAG-pre-integrase_dom"/>
</dbReference>
<feature type="domain" description="Retroviral polymerase SH3-like" evidence="5">
    <location>
        <begin position="731"/>
        <end position="783"/>
    </location>
</feature>
<dbReference type="InterPro" id="IPR013103">
    <property type="entry name" value="RVT_2"/>
</dbReference>
<accession>A0A6L2NJQ5</accession>
<dbReference type="SUPFAM" id="SSF48371">
    <property type="entry name" value="ARM repeat"/>
    <property type="match status" value="1"/>
</dbReference>
<evidence type="ECO:0000259" key="3">
    <source>
        <dbReference type="Pfam" id="PF07727"/>
    </source>
</evidence>
<evidence type="ECO:0000256" key="1">
    <source>
        <dbReference type="SAM" id="Coils"/>
    </source>
</evidence>
<feature type="domain" description="Reverse transcriptase Ty1/copia-type" evidence="3">
    <location>
        <begin position="1007"/>
        <end position="1071"/>
    </location>
</feature>
<dbReference type="PANTHER" id="PTHR11439">
    <property type="entry name" value="GAG-POL-RELATED RETROTRANSPOSON"/>
    <property type="match status" value="1"/>
</dbReference>
<organism evidence="6">
    <name type="scientific">Tanacetum cinerariifolium</name>
    <name type="common">Dalmatian daisy</name>
    <name type="synonym">Chrysanthemum cinerariifolium</name>
    <dbReference type="NCBI Taxonomy" id="118510"/>
    <lineage>
        <taxon>Eukaryota</taxon>
        <taxon>Viridiplantae</taxon>
        <taxon>Streptophyta</taxon>
        <taxon>Embryophyta</taxon>
        <taxon>Tracheophyta</taxon>
        <taxon>Spermatophyta</taxon>
        <taxon>Magnoliopsida</taxon>
        <taxon>eudicotyledons</taxon>
        <taxon>Gunneridae</taxon>
        <taxon>Pentapetalae</taxon>
        <taxon>asterids</taxon>
        <taxon>campanulids</taxon>
        <taxon>Asterales</taxon>
        <taxon>Asteraceae</taxon>
        <taxon>Asteroideae</taxon>
        <taxon>Anthemideae</taxon>
        <taxon>Anthemidinae</taxon>
        <taxon>Tanacetum</taxon>
    </lineage>
</organism>